<evidence type="ECO:0000256" key="1">
    <source>
        <dbReference type="SAM" id="MobiDB-lite"/>
    </source>
</evidence>
<reference evidence="3" key="1">
    <citation type="submission" date="2023-10" db="EMBL/GenBank/DDBJ databases">
        <title>Genome assembly of Pristionchus species.</title>
        <authorList>
            <person name="Yoshida K."/>
            <person name="Sommer R.J."/>
        </authorList>
    </citation>
    <scope>NUCLEOTIDE SEQUENCE</scope>
    <source>
        <strain evidence="3">RS0144</strain>
    </source>
</reference>
<dbReference type="Proteomes" id="UP001432027">
    <property type="component" value="Unassembled WGS sequence"/>
</dbReference>
<sequence>FPSLIILISTMRSLLTLSMTLLAVMAEINGNGLDDFSYEYRQDESRPSFTPSLDGGERQWEERREEQPIIDRVDEISKPSFDRAAAPPSLFPTPSPLVIFPKVDKKESSIRSLADIFNGGDARPSFVRRRIEEWAVDSGRTELISRVLLDLDTRESRTRSTLVLLRTAFRDLEQLLDLAPDARKEKKRIEDIGYAFYPLLSQALQWLRSGSEGHVRLNEVVRAIDELDALLFFSDLTPKELKKRLAVWSERRASKMEKHLNNIKEGKVKGGPVDARYTLLLEKILATVLMDSQRDLAELDSVRVGRPMDFAF</sequence>
<dbReference type="AlphaFoldDB" id="A0AAV5SB30"/>
<evidence type="ECO:0000256" key="2">
    <source>
        <dbReference type="SAM" id="SignalP"/>
    </source>
</evidence>
<protein>
    <submittedName>
        <fullName evidence="3">Uncharacterized protein</fullName>
    </submittedName>
</protein>
<feature type="signal peptide" evidence="2">
    <location>
        <begin position="1"/>
        <end position="26"/>
    </location>
</feature>
<name>A0AAV5SB30_9BILA</name>
<feature type="region of interest" description="Disordered" evidence="1">
    <location>
        <begin position="44"/>
        <end position="65"/>
    </location>
</feature>
<accession>A0AAV5SB30</accession>
<comment type="caution">
    <text evidence="3">The sequence shown here is derived from an EMBL/GenBank/DDBJ whole genome shotgun (WGS) entry which is preliminary data.</text>
</comment>
<keyword evidence="4" id="KW-1185">Reference proteome</keyword>
<organism evidence="3 4">
    <name type="scientific">Pristionchus entomophagus</name>
    <dbReference type="NCBI Taxonomy" id="358040"/>
    <lineage>
        <taxon>Eukaryota</taxon>
        <taxon>Metazoa</taxon>
        <taxon>Ecdysozoa</taxon>
        <taxon>Nematoda</taxon>
        <taxon>Chromadorea</taxon>
        <taxon>Rhabditida</taxon>
        <taxon>Rhabditina</taxon>
        <taxon>Diplogasteromorpha</taxon>
        <taxon>Diplogasteroidea</taxon>
        <taxon>Neodiplogasteridae</taxon>
        <taxon>Pristionchus</taxon>
    </lineage>
</organism>
<evidence type="ECO:0000313" key="4">
    <source>
        <dbReference type="Proteomes" id="UP001432027"/>
    </source>
</evidence>
<feature type="chain" id="PRO_5043338483" evidence="2">
    <location>
        <begin position="27"/>
        <end position="312"/>
    </location>
</feature>
<evidence type="ECO:0000313" key="3">
    <source>
        <dbReference type="EMBL" id="GMS80461.1"/>
    </source>
</evidence>
<feature type="compositionally biased region" description="Basic and acidic residues" evidence="1">
    <location>
        <begin position="55"/>
        <end position="65"/>
    </location>
</feature>
<keyword evidence="2" id="KW-0732">Signal</keyword>
<dbReference type="EMBL" id="BTSX01000001">
    <property type="protein sequence ID" value="GMS80461.1"/>
    <property type="molecule type" value="Genomic_DNA"/>
</dbReference>
<proteinExistence type="predicted"/>
<gene>
    <name evidence="3" type="ORF">PENTCL1PPCAC_2636</name>
</gene>
<feature type="non-terminal residue" evidence="3">
    <location>
        <position position="1"/>
    </location>
</feature>